<dbReference type="Proteomes" id="UP000309952">
    <property type="component" value="Chromosome"/>
</dbReference>
<reference evidence="1 2" key="1">
    <citation type="submission" date="2019-04" db="EMBL/GenBank/DDBJ databases">
        <authorList>
            <consortium name="Pathogen Informatics"/>
        </authorList>
    </citation>
    <scope>NUCLEOTIDE SEQUENCE [LARGE SCALE GENOMIC DNA]</scope>
    <source>
        <strain evidence="1 2">NCTC9239</strain>
    </source>
</reference>
<accession>A0A4P1KI29</accession>
<dbReference type="AlphaFoldDB" id="A0A4P1KI29"/>
<protein>
    <submittedName>
        <fullName evidence="1">Uncharacterized protein</fullName>
    </submittedName>
</protein>
<sequence>MFETVARAIPSKFYPDVLWDGMDVDLLTRIAKRAAATLKDEIDFDIKVATPFSRRRFKSRDDYLDAVEHELNKSFSVFIVFVDWPKRQGGGSHWTVLKKVCPDYLTLFDSSGQRKLALARLGLGDGPGTRLHPKHTVMLTLTAMGGEALA</sequence>
<keyword evidence="2" id="KW-1185">Reference proteome</keyword>
<gene>
    <name evidence="1" type="ORF">NCTC9239_03242</name>
</gene>
<dbReference type="KEGG" id="bvy:NCTC9239_03242"/>
<dbReference type="EMBL" id="LR588407">
    <property type="protein sequence ID" value="VTO19804.1"/>
    <property type="molecule type" value="Genomic_DNA"/>
</dbReference>
<evidence type="ECO:0000313" key="2">
    <source>
        <dbReference type="Proteomes" id="UP000309952"/>
    </source>
</evidence>
<evidence type="ECO:0000313" key="1">
    <source>
        <dbReference type="EMBL" id="VTO19804.1"/>
    </source>
</evidence>
<proteinExistence type="predicted"/>
<organism evidence="1 2">
    <name type="scientific">Brevundimonas vancanneytii</name>
    <dbReference type="NCBI Taxonomy" id="1325724"/>
    <lineage>
        <taxon>Bacteria</taxon>
        <taxon>Pseudomonadati</taxon>
        <taxon>Pseudomonadota</taxon>
        <taxon>Alphaproteobacteria</taxon>
        <taxon>Caulobacterales</taxon>
        <taxon>Caulobacteraceae</taxon>
        <taxon>Brevundimonas</taxon>
    </lineage>
</organism>
<name>A0A4P1KI29_9CAUL</name>